<name>A0A9X2MQ11_9BACL</name>
<dbReference type="Proteomes" id="UP001141950">
    <property type="component" value="Unassembled WGS sequence"/>
</dbReference>
<keyword evidence="1" id="KW-0732">Signal</keyword>
<protein>
    <submittedName>
        <fullName evidence="2">Uncharacterized protein</fullName>
    </submittedName>
</protein>
<dbReference type="EMBL" id="JANIPJ010000005">
    <property type="protein sequence ID" value="MCR2804104.1"/>
    <property type="molecule type" value="Genomic_DNA"/>
</dbReference>
<evidence type="ECO:0000313" key="2">
    <source>
        <dbReference type="EMBL" id="MCR2804104.1"/>
    </source>
</evidence>
<accession>A0A9X2MQ11</accession>
<feature type="chain" id="PRO_5040937978" evidence="1">
    <location>
        <begin position="28"/>
        <end position="368"/>
    </location>
</feature>
<dbReference type="RefSeq" id="WP_257444925.1">
    <property type="nucleotide sequence ID" value="NZ_JANIPJ010000005.1"/>
</dbReference>
<gene>
    <name evidence="2" type="ORF">NQZ67_09460</name>
</gene>
<evidence type="ECO:0000313" key="3">
    <source>
        <dbReference type="Proteomes" id="UP001141950"/>
    </source>
</evidence>
<sequence length="368" mass="40341">MKAFRFRNFAAALLLLFGLIPSPFVSAKSEGSAGEAELSVKASPNAAYATKQSMPIAALFKGAVTVDDASLPSTDTYLTVTGKSGGATVYRVDPDGNLHLEDGKELILKPAARQKLLAASQELRARHYGELLPWEEARTVIPRKAKLKVIDLESGLSFNAQRRAGSSHADVQPLTKGDTDIMKQIYNGKWSWHRRAILVEANGRTLAASMHGMPHGGDGIPNNGFSGHFCIHFLGSATHGKGNIDLGHQFMVAKAAGALDAFKRKLDPYDMINAFFLANEYGDSQLMEELFSNAGHEQAHMRHFGAERGTVRHRFMEENAAFETMVAVDIPVETCLIRGGACRDQARSVFRMRRMSPAEQWRIDGIEQ</sequence>
<dbReference type="AlphaFoldDB" id="A0A9X2MQ11"/>
<feature type="signal peptide" evidence="1">
    <location>
        <begin position="1"/>
        <end position="27"/>
    </location>
</feature>
<evidence type="ECO:0000256" key="1">
    <source>
        <dbReference type="SAM" id="SignalP"/>
    </source>
</evidence>
<keyword evidence="3" id="KW-1185">Reference proteome</keyword>
<comment type="caution">
    <text evidence="2">The sequence shown here is derived from an EMBL/GenBank/DDBJ whole genome shotgun (WGS) entry which is preliminary data.</text>
</comment>
<organism evidence="2 3">
    <name type="scientific">Paenibacillus soyae</name>
    <dbReference type="NCBI Taxonomy" id="2969249"/>
    <lineage>
        <taxon>Bacteria</taxon>
        <taxon>Bacillati</taxon>
        <taxon>Bacillota</taxon>
        <taxon>Bacilli</taxon>
        <taxon>Bacillales</taxon>
        <taxon>Paenibacillaceae</taxon>
        <taxon>Paenibacillus</taxon>
    </lineage>
</organism>
<proteinExistence type="predicted"/>
<reference evidence="2" key="1">
    <citation type="submission" date="2022-08" db="EMBL/GenBank/DDBJ databases">
        <title>The genomic sequence of strain Paenibacillus sp. SCIV0701.</title>
        <authorList>
            <person name="Zhao H."/>
        </authorList>
    </citation>
    <scope>NUCLEOTIDE SEQUENCE</scope>
    <source>
        <strain evidence="2">SCIV0701</strain>
    </source>
</reference>